<dbReference type="Gramene" id="TKW13958">
    <property type="protein sequence ID" value="TKW13958"/>
    <property type="gene ID" value="SEVIR_5G135000v2"/>
</dbReference>
<accession>A0A4U6UDJ8</accession>
<dbReference type="PROSITE" id="PS51293">
    <property type="entry name" value="SANT"/>
    <property type="match status" value="1"/>
</dbReference>
<dbReference type="AlphaFoldDB" id="A0A4U6UDJ8"/>
<evidence type="ECO:0000256" key="1">
    <source>
        <dbReference type="ARBA" id="ARBA00004123"/>
    </source>
</evidence>
<dbReference type="InterPro" id="IPR033471">
    <property type="entry name" value="DIRP"/>
</dbReference>
<evidence type="ECO:0000256" key="3">
    <source>
        <dbReference type="ARBA" id="ARBA00023242"/>
    </source>
</evidence>
<dbReference type="PANTHER" id="PTHR21689:SF5">
    <property type="entry name" value="PROTEIN ALWAYS EARLY 1-RELATED"/>
    <property type="match status" value="1"/>
</dbReference>
<dbReference type="GO" id="GO:0051726">
    <property type="term" value="P:regulation of cell cycle"/>
    <property type="evidence" value="ECO:0007669"/>
    <property type="project" value="TreeGrafter"/>
</dbReference>
<dbReference type="PROSITE" id="PS51294">
    <property type="entry name" value="HTH_MYB"/>
    <property type="match status" value="1"/>
</dbReference>
<dbReference type="SMART" id="SM01135">
    <property type="entry name" value="DIRP"/>
    <property type="match status" value="1"/>
</dbReference>
<protein>
    <submittedName>
        <fullName evidence="7">Uncharacterized protein</fullName>
    </submittedName>
</protein>
<dbReference type="OMA" id="WDHISGE"/>
<evidence type="ECO:0000313" key="7">
    <source>
        <dbReference type="EMBL" id="TKW13958.1"/>
    </source>
</evidence>
<dbReference type="InterPro" id="IPR010561">
    <property type="entry name" value="LIN-9/ALY1"/>
</dbReference>
<dbReference type="SMART" id="SM00717">
    <property type="entry name" value="SANT"/>
    <property type="match status" value="1"/>
</dbReference>
<evidence type="ECO:0000259" key="5">
    <source>
        <dbReference type="PROSITE" id="PS51293"/>
    </source>
</evidence>
<evidence type="ECO:0000256" key="4">
    <source>
        <dbReference type="SAM" id="MobiDB-lite"/>
    </source>
</evidence>
<evidence type="ECO:0000313" key="8">
    <source>
        <dbReference type="Proteomes" id="UP000298652"/>
    </source>
</evidence>
<dbReference type="InterPro" id="IPR017884">
    <property type="entry name" value="SANT_dom"/>
</dbReference>
<evidence type="ECO:0000259" key="6">
    <source>
        <dbReference type="PROSITE" id="PS51294"/>
    </source>
</evidence>
<keyword evidence="3" id="KW-0539">Nucleus</keyword>
<dbReference type="Gene3D" id="1.20.58.1880">
    <property type="match status" value="1"/>
</dbReference>
<feature type="compositionally biased region" description="Basic and acidic residues" evidence="4">
    <location>
        <begin position="349"/>
        <end position="364"/>
    </location>
</feature>
<dbReference type="GO" id="GO:0006351">
    <property type="term" value="P:DNA-templated transcription"/>
    <property type="evidence" value="ECO:0007669"/>
    <property type="project" value="InterPro"/>
</dbReference>
<feature type="domain" description="SANT" evidence="5">
    <location>
        <begin position="42"/>
        <end position="99"/>
    </location>
</feature>
<organism evidence="7 8">
    <name type="scientific">Setaria viridis</name>
    <name type="common">Green bristlegrass</name>
    <name type="synonym">Setaria italica subsp. viridis</name>
    <dbReference type="NCBI Taxonomy" id="4556"/>
    <lineage>
        <taxon>Eukaryota</taxon>
        <taxon>Viridiplantae</taxon>
        <taxon>Streptophyta</taxon>
        <taxon>Embryophyta</taxon>
        <taxon>Tracheophyta</taxon>
        <taxon>Spermatophyta</taxon>
        <taxon>Magnoliopsida</taxon>
        <taxon>Liliopsida</taxon>
        <taxon>Poales</taxon>
        <taxon>Poaceae</taxon>
        <taxon>PACMAD clade</taxon>
        <taxon>Panicoideae</taxon>
        <taxon>Panicodae</taxon>
        <taxon>Paniceae</taxon>
        <taxon>Cenchrinae</taxon>
        <taxon>Setaria</taxon>
    </lineage>
</organism>
<comment type="subcellular location">
    <subcellularLocation>
        <location evidence="1">Nucleus</location>
    </subcellularLocation>
</comment>
<keyword evidence="8" id="KW-1185">Reference proteome</keyword>
<dbReference type="EMBL" id="CM016556">
    <property type="protein sequence ID" value="TKW13958.1"/>
    <property type="molecule type" value="Genomic_DNA"/>
</dbReference>
<sequence>MAPAKGSRTISKTIIKGYEDQQQHDGPPSSSKAKQKKRKISDLDPEWSKDELTCFYEAYRRHGKDWKKISLAVGGKSSDMVRSLYSVHRTFLSLPERQATAMGFIALVTGHRNASDKSRNLIGDDQMVRASGKARRRGEATQQKTTERHDLHDCHEGTILGFSSSFRKRYYGEFVRNGRNHAVRRRTPRIPVIAPADRNTIDEDTPGTENIINTTKRKYEAANKDCAIVPTNDCSPDRSSGITETNKAGQGHTFLETKGTGDTVICQQQLKKARIQQPKEEGQTGKVKNETVMASDEGNKLVDSLKPHDMLSNIISEDDMLVLDVLNSLVNAPSKTSKLEMNAPSGSHGKTDSALSDRREEGHPTIDLSKQGKPVGKSSASKTRKKMRKKLLGAEVLAEAQNISVTNLVLPEAQKVGITDDSSLRTDSASAGIPEASEDISAKVPSATLEIKPEIRMSRRTRRKHQMHCKTKHMSCNEDSDNLQAKKLLHCLSSESLRRWCTYEWFYSAVDYPWFSNNEFVHYLDHAKLSHLSRLTRSEWSAIRSSLGKPRRFSDNFLAVEKEKLEDYREKVRKIYAQLRDGSRDSLPADLARPFSIGQEVIVRHPSSRELCDGKVVMMGPDCYKVHFINPDLGVNIVKDTDCMPVNWLYNRPDNMRRSYLSNNVYNILETEHIPDLTPSENWDRAVNGVTVPEQPKSLRLTSDKQLKVESVVNGERLSTSDGPTKSRGGPDNTAGHNDELESYIAAFVQRSLSQARQMVDKAMKANSEGSDERVWASNQATDSVGPESESVVCGAQLPSNLISNCIATVLSIKHLSDSRHPPANIAGVLERVSTMLRPSCPENLAIYKDIETYLSIIANQILALVPTALGNCGPPMSPM</sequence>
<reference evidence="7 8" key="1">
    <citation type="submission" date="2019-03" db="EMBL/GenBank/DDBJ databases">
        <title>WGS assembly of Setaria viridis.</title>
        <authorList>
            <person name="Huang P."/>
            <person name="Jenkins J."/>
            <person name="Grimwood J."/>
            <person name="Barry K."/>
            <person name="Healey A."/>
            <person name="Mamidi S."/>
            <person name="Sreedasyam A."/>
            <person name="Shu S."/>
            <person name="Feldman M."/>
            <person name="Wu J."/>
            <person name="Yu Y."/>
            <person name="Chen C."/>
            <person name="Johnson J."/>
            <person name="Rokhsar D."/>
            <person name="Baxter I."/>
            <person name="Schmutz J."/>
            <person name="Brutnell T."/>
            <person name="Kellogg E."/>
        </authorList>
    </citation>
    <scope>NUCLEOTIDE SEQUENCE [LARGE SCALE GENOMIC DNA]</scope>
    <source>
        <strain evidence="8">cv. A10</strain>
    </source>
</reference>
<dbReference type="PANTHER" id="PTHR21689">
    <property type="entry name" value="LIN-9"/>
    <property type="match status" value="1"/>
</dbReference>
<dbReference type="Proteomes" id="UP000298652">
    <property type="component" value="Chromosome 5"/>
</dbReference>
<feature type="region of interest" description="Disordered" evidence="4">
    <location>
        <begin position="337"/>
        <end position="386"/>
    </location>
</feature>
<feature type="region of interest" description="Disordered" evidence="4">
    <location>
        <begin position="1"/>
        <end position="42"/>
    </location>
</feature>
<feature type="region of interest" description="Disordered" evidence="4">
    <location>
        <begin position="129"/>
        <end position="148"/>
    </location>
</feature>
<proteinExistence type="predicted"/>
<dbReference type="GO" id="GO:0006357">
    <property type="term" value="P:regulation of transcription by RNA polymerase II"/>
    <property type="evidence" value="ECO:0007669"/>
    <property type="project" value="TreeGrafter"/>
</dbReference>
<name>A0A4U6UDJ8_SETVI</name>
<dbReference type="InterPro" id="IPR009057">
    <property type="entry name" value="Homeodomain-like_sf"/>
</dbReference>
<feature type="domain" description="HTH myb-type" evidence="6">
    <location>
        <begin position="47"/>
        <end position="93"/>
    </location>
</feature>
<keyword evidence="2" id="KW-0238">DNA-binding</keyword>
<dbReference type="InterPro" id="IPR001005">
    <property type="entry name" value="SANT/Myb"/>
</dbReference>
<dbReference type="GO" id="GO:0005654">
    <property type="term" value="C:nucleoplasm"/>
    <property type="evidence" value="ECO:0007669"/>
    <property type="project" value="TreeGrafter"/>
</dbReference>
<dbReference type="EMBL" id="CM016556">
    <property type="protein sequence ID" value="TKW13959.1"/>
    <property type="molecule type" value="Genomic_DNA"/>
</dbReference>
<dbReference type="Pfam" id="PF00249">
    <property type="entry name" value="Myb_DNA-binding"/>
    <property type="match status" value="1"/>
</dbReference>
<feature type="region of interest" description="Disordered" evidence="4">
    <location>
        <begin position="694"/>
        <end position="738"/>
    </location>
</feature>
<evidence type="ECO:0000256" key="2">
    <source>
        <dbReference type="ARBA" id="ARBA00023125"/>
    </source>
</evidence>
<feature type="region of interest" description="Disordered" evidence="4">
    <location>
        <begin position="766"/>
        <end position="787"/>
    </location>
</feature>
<dbReference type="GO" id="GO:0003677">
    <property type="term" value="F:DNA binding"/>
    <property type="evidence" value="ECO:0007669"/>
    <property type="project" value="UniProtKB-KW"/>
</dbReference>
<dbReference type="InterPro" id="IPR017930">
    <property type="entry name" value="Myb_dom"/>
</dbReference>
<dbReference type="Pfam" id="PF06584">
    <property type="entry name" value="DIRP"/>
    <property type="match status" value="1"/>
</dbReference>
<dbReference type="GO" id="GO:0017053">
    <property type="term" value="C:transcription repressor complex"/>
    <property type="evidence" value="ECO:0007669"/>
    <property type="project" value="InterPro"/>
</dbReference>
<dbReference type="CDD" id="cd00167">
    <property type="entry name" value="SANT"/>
    <property type="match status" value="1"/>
</dbReference>
<dbReference type="SUPFAM" id="SSF46689">
    <property type="entry name" value="Homeodomain-like"/>
    <property type="match status" value="1"/>
</dbReference>
<dbReference type="Gramene" id="TKW13959">
    <property type="protein sequence ID" value="TKW13959"/>
    <property type="gene ID" value="SEVIR_5G135000v2"/>
</dbReference>
<gene>
    <name evidence="7" type="ORF">SEVIR_5G135000v2</name>
</gene>